<evidence type="ECO:0000313" key="2">
    <source>
        <dbReference type="EMBL" id="KAK4137299.1"/>
    </source>
</evidence>
<proteinExistence type="predicted"/>
<evidence type="ECO:0000313" key="3">
    <source>
        <dbReference type="Proteomes" id="UP001304895"/>
    </source>
</evidence>
<evidence type="ECO:0000256" key="1">
    <source>
        <dbReference type="SAM" id="MobiDB-lite"/>
    </source>
</evidence>
<dbReference type="EMBL" id="MU853402">
    <property type="protein sequence ID" value="KAK4137299.1"/>
    <property type="molecule type" value="Genomic_DNA"/>
</dbReference>
<keyword evidence="3" id="KW-1185">Reference proteome</keyword>
<feature type="region of interest" description="Disordered" evidence="1">
    <location>
        <begin position="119"/>
        <end position="142"/>
    </location>
</feature>
<gene>
    <name evidence="2" type="ORF">BT67DRAFT_102052</name>
</gene>
<accession>A0AAN6UQW5</accession>
<sequence length="224" mass="25003">MWQAALFRCGATTVPMNLHGAKSCLAPGAHVSTIGQRGRWPEASRCLTLYDHGDHGRNEETSGSCRFHGCSGRNMSTSTYAARVDGVWECRCPSLDLTQKPITSLVLSQWPSRVHRCAKGDAVGSGSHRTTPVEPKGWRDKTRTNLHGPRGCDTLIDLYLIPPLFPYSRCSRHACREVRRCGRWGDIRCDGPWFALWLREEQVASDSLQCFRQTPTGLDYRLGG</sequence>
<reference evidence="2" key="2">
    <citation type="submission" date="2023-05" db="EMBL/GenBank/DDBJ databases">
        <authorList>
            <consortium name="Lawrence Berkeley National Laboratory"/>
            <person name="Steindorff A."/>
            <person name="Hensen N."/>
            <person name="Bonometti L."/>
            <person name="Westerberg I."/>
            <person name="Brannstrom I.O."/>
            <person name="Guillou S."/>
            <person name="Cros-Aarteil S."/>
            <person name="Calhoun S."/>
            <person name="Haridas S."/>
            <person name="Kuo A."/>
            <person name="Mondo S."/>
            <person name="Pangilinan J."/>
            <person name="Riley R."/>
            <person name="Labutti K."/>
            <person name="Andreopoulos B."/>
            <person name="Lipzen A."/>
            <person name="Chen C."/>
            <person name="Yanf M."/>
            <person name="Daum C."/>
            <person name="Ng V."/>
            <person name="Clum A."/>
            <person name="Ohm R."/>
            <person name="Martin F."/>
            <person name="Silar P."/>
            <person name="Natvig D."/>
            <person name="Lalanne C."/>
            <person name="Gautier V."/>
            <person name="Ament-Velasquez S.L."/>
            <person name="Kruys A."/>
            <person name="Hutchinson M.I."/>
            <person name="Powell A.J."/>
            <person name="Barry K."/>
            <person name="Miller A.N."/>
            <person name="Grigoriev I.V."/>
            <person name="Debuchy R."/>
            <person name="Gladieux P."/>
            <person name="Thoren M.H."/>
            <person name="Johannesson H."/>
        </authorList>
    </citation>
    <scope>NUCLEOTIDE SEQUENCE</scope>
    <source>
        <strain evidence="2">CBS 123565</strain>
    </source>
</reference>
<dbReference type="AlphaFoldDB" id="A0AAN6UQW5"/>
<protein>
    <submittedName>
        <fullName evidence="2">Uncharacterized protein</fullName>
    </submittedName>
</protein>
<comment type="caution">
    <text evidence="2">The sequence shown here is derived from an EMBL/GenBank/DDBJ whole genome shotgun (WGS) entry which is preliminary data.</text>
</comment>
<name>A0AAN6UQW5_9PEZI</name>
<dbReference type="Proteomes" id="UP001304895">
    <property type="component" value="Unassembled WGS sequence"/>
</dbReference>
<organism evidence="2 3">
    <name type="scientific">Trichocladium antarcticum</name>
    <dbReference type="NCBI Taxonomy" id="1450529"/>
    <lineage>
        <taxon>Eukaryota</taxon>
        <taxon>Fungi</taxon>
        <taxon>Dikarya</taxon>
        <taxon>Ascomycota</taxon>
        <taxon>Pezizomycotina</taxon>
        <taxon>Sordariomycetes</taxon>
        <taxon>Sordariomycetidae</taxon>
        <taxon>Sordariales</taxon>
        <taxon>Chaetomiaceae</taxon>
        <taxon>Trichocladium</taxon>
    </lineage>
</organism>
<reference evidence="2" key="1">
    <citation type="journal article" date="2023" name="Mol. Phylogenet. Evol.">
        <title>Genome-scale phylogeny and comparative genomics of the fungal order Sordariales.</title>
        <authorList>
            <person name="Hensen N."/>
            <person name="Bonometti L."/>
            <person name="Westerberg I."/>
            <person name="Brannstrom I.O."/>
            <person name="Guillou S."/>
            <person name="Cros-Aarteil S."/>
            <person name="Calhoun S."/>
            <person name="Haridas S."/>
            <person name="Kuo A."/>
            <person name="Mondo S."/>
            <person name="Pangilinan J."/>
            <person name="Riley R."/>
            <person name="LaButti K."/>
            <person name="Andreopoulos B."/>
            <person name="Lipzen A."/>
            <person name="Chen C."/>
            <person name="Yan M."/>
            <person name="Daum C."/>
            <person name="Ng V."/>
            <person name="Clum A."/>
            <person name="Steindorff A."/>
            <person name="Ohm R.A."/>
            <person name="Martin F."/>
            <person name="Silar P."/>
            <person name="Natvig D.O."/>
            <person name="Lalanne C."/>
            <person name="Gautier V."/>
            <person name="Ament-Velasquez S.L."/>
            <person name="Kruys A."/>
            <person name="Hutchinson M.I."/>
            <person name="Powell A.J."/>
            <person name="Barry K."/>
            <person name="Miller A.N."/>
            <person name="Grigoriev I.V."/>
            <person name="Debuchy R."/>
            <person name="Gladieux P."/>
            <person name="Hiltunen Thoren M."/>
            <person name="Johannesson H."/>
        </authorList>
    </citation>
    <scope>NUCLEOTIDE SEQUENCE</scope>
    <source>
        <strain evidence="2">CBS 123565</strain>
    </source>
</reference>